<dbReference type="RefSeq" id="WP_306375528.1">
    <property type="nucleotide sequence ID" value="NZ_JASAYT010000005.1"/>
</dbReference>
<gene>
    <name evidence="1" type="ORF">QJU97_02170</name>
</gene>
<accession>A0AAJ6NCH9</accession>
<dbReference type="AlphaFoldDB" id="A0AAJ6NCH9"/>
<organism evidence="1 2">
    <name type="scientific">Phocoenobacter skyensis</name>
    <dbReference type="NCBI Taxonomy" id="97481"/>
    <lineage>
        <taxon>Bacteria</taxon>
        <taxon>Pseudomonadati</taxon>
        <taxon>Pseudomonadota</taxon>
        <taxon>Gammaproteobacteria</taxon>
        <taxon>Pasteurellales</taxon>
        <taxon>Pasteurellaceae</taxon>
        <taxon>Phocoenobacter</taxon>
    </lineage>
</organism>
<dbReference type="Proteomes" id="UP001231736">
    <property type="component" value="Unassembled WGS sequence"/>
</dbReference>
<name>A0AAJ6NCH9_9PAST</name>
<evidence type="ECO:0000313" key="2">
    <source>
        <dbReference type="Proteomes" id="UP001231736"/>
    </source>
</evidence>
<sequence length="181" mass="21199">MIASRLFFYFILFLVPSFLFAEENYCNYVSNYAEQSLRNHLYAKETYNLQNKRLQKVLLKLDTIKFENFYKKELKETLKKAYKIEAKEDLNETAESIVKFKKLVAHSCSINLKRLLASELKTQNQCNIYSIDLDVKNACLGNANYLNDGKYALMSKYIIQNQCDYIKGIDNTQISYLETVS</sequence>
<dbReference type="EMBL" id="JASAYT010000005">
    <property type="protein sequence ID" value="MDP8174263.1"/>
    <property type="molecule type" value="Genomic_DNA"/>
</dbReference>
<reference evidence="1" key="1">
    <citation type="journal article" date="2023" name="Front. Microbiol.">
        <title>Phylogeography and host specificity of Pasteurellaceae pathogenic to sea-farmed fish in the north-east Atlantic.</title>
        <authorList>
            <person name="Gulla S."/>
            <person name="Colquhoun D.J."/>
            <person name="Olsen A.B."/>
            <person name="Spilsberg B."/>
            <person name="Lagesen K."/>
            <person name="Aakesson C.P."/>
            <person name="Strom S."/>
            <person name="Manji F."/>
            <person name="Birkbeck T.H."/>
            <person name="Nilsen H.K."/>
        </authorList>
    </citation>
    <scope>NUCLEOTIDE SEQUENCE</scope>
    <source>
        <strain evidence="1">98B1</strain>
    </source>
</reference>
<comment type="caution">
    <text evidence="1">The sequence shown here is derived from an EMBL/GenBank/DDBJ whole genome shotgun (WGS) entry which is preliminary data.</text>
</comment>
<proteinExistence type="predicted"/>
<evidence type="ECO:0000313" key="1">
    <source>
        <dbReference type="EMBL" id="MDP8174263.1"/>
    </source>
</evidence>
<protein>
    <submittedName>
        <fullName evidence="1">Uncharacterized protein</fullName>
    </submittedName>
</protein>